<name>A0A9D2KIM3_9FIRM</name>
<feature type="transmembrane region" description="Helical" evidence="2">
    <location>
        <begin position="72"/>
        <end position="93"/>
    </location>
</feature>
<reference evidence="3" key="2">
    <citation type="submission" date="2021-04" db="EMBL/GenBank/DDBJ databases">
        <authorList>
            <person name="Gilroy R."/>
        </authorList>
    </citation>
    <scope>NUCLEOTIDE SEQUENCE</scope>
    <source>
        <strain evidence="3">ChiSjej2B20-11307</strain>
    </source>
</reference>
<evidence type="ECO:0000313" key="4">
    <source>
        <dbReference type="Proteomes" id="UP000824223"/>
    </source>
</evidence>
<comment type="caution">
    <text evidence="3">The sequence shown here is derived from an EMBL/GenBank/DDBJ whole genome shotgun (WGS) entry which is preliminary data.</text>
</comment>
<keyword evidence="2" id="KW-0472">Membrane</keyword>
<feature type="transmembrane region" description="Helical" evidence="2">
    <location>
        <begin position="36"/>
        <end position="52"/>
    </location>
</feature>
<evidence type="ECO:0000256" key="1">
    <source>
        <dbReference type="SAM" id="MobiDB-lite"/>
    </source>
</evidence>
<evidence type="ECO:0000313" key="3">
    <source>
        <dbReference type="EMBL" id="HJA05701.1"/>
    </source>
</evidence>
<dbReference type="AlphaFoldDB" id="A0A9D2KIM3"/>
<keyword evidence="2" id="KW-0812">Transmembrane</keyword>
<sequence>MKSIKVKLLTGLAVIIVLGIYYYVTLPAINIHSSETWIFLIILGILAAVAFVKKKRLSRYEIRESKGLKVILGIIVLIVLVYLVGTLLSSPIVNAKKYQQLMNVETGEFAKDIEEVSFDQIPLLDKDSAELLGDRKMGSMVDMVSQFEVDSLYSQINYQDRPVRVSPLRYASLIKWFTNQGEGIPAYIKIDMATQNTELVKLDQGMKYTTSDHFNRNIYRHLRFRYPTYIFNDLSFEVDEEGTPYWICPVKKYNIGLFGGETIGRVVLCNAITGETEDYAIEDAPQWIDRAYSADMLVQLYDYYGTLKHGFFNSILGQRDCLKTTDGYNYLAIDDDVWVYTGVTSITGDQSNVGFVLMNQRTMETRFYEVEGATEASAMSSAEGQVQNLHYTATFPLLLNISGEPTYFIALKDDAGLVKKYAMVNVQKYQIVAIGDTVSQCEENYTTLMYENGIKETPEDTRDVLSITAAISKIAQGVVDGNSHYYIMVEGSDEIFDIPVVDFIDIIRYDVGDEVAIEYKEGEQSNTVLSLNGVKKAQGTSAQQGAGNDNADNTDVQE</sequence>
<organism evidence="3 4">
    <name type="scientific">Candidatus Mediterraneibacter pullicola</name>
    <dbReference type="NCBI Taxonomy" id="2838682"/>
    <lineage>
        <taxon>Bacteria</taxon>
        <taxon>Bacillati</taxon>
        <taxon>Bacillota</taxon>
        <taxon>Clostridia</taxon>
        <taxon>Lachnospirales</taxon>
        <taxon>Lachnospiraceae</taxon>
        <taxon>Mediterraneibacter</taxon>
    </lineage>
</organism>
<accession>A0A9D2KIM3</accession>
<dbReference type="Proteomes" id="UP000824223">
    <property type="component" value="Unassembled WGS sequence"/>
</dbReference>
<feature type="transmembrane region" description="Helical" evidence="2">
    <location>
        <begin position="7"/>
        <end position="24"/>
    </location>
</feature>
<keyword evidence="2" id="KW-1133">Transmembrane helix</keyword>
<protein>
    <submittedName>
        <fullName evidence="3">Chloride channel protein</fullName>
    </submittedName>
</protein>
<gene>
    <name evidence="3" type="ORF">H9798_00910</name>
</gene>
<dbReference type="EMBL" id="DXAK01000004">
    <property type="protein sequence ID" value="HJA05701.1"/>
    <property type="molecule type" value="Genomic_DNA"/>
</dbReference>
<proteinExistence type="predicted"/>
<reference evidence="3" key="1">
    <citation type="journal article" date="2021" name="PeerJ">
        <title>Extensive microbial diversity within the chicken gut microbiome revealed by metagenomics and culture.</title>
        <authorList>
            <person name="Gilroy R."/>
            <person name="Ravi A."/>
            <person name="Getino M."/>
            <person name="Pursley I."/>
            <person name="Horton D.L."/>
            <person name="Alikhan N.F."/>
            <person name="Baker D."/>
            <person name="Gharbi K."/>
            <person name="Hall N."/>
            <person name="Watson M."/>
            <person name="Adriaenssens E.M."/>
            <person name="Foster-Nyarko E."/>
            <person name="Jarju S."/>
            <person name="Secka A."/>
            <person name="Antonio M."/>
            <person name="Oren A."/>
            <person name="Chaudhuri R.R."/>
            <person name="La Ragione R."/>
            <person name="Hildebrand F."/>
            <person name="Pallen M.J."/>
        </authorList>
    </citation>
    <scope>NUCLEOTIDE SEQUENCE</scope>
    <source>
        <strain evidence="3">ChiSjej2B20-11307</strain>
    </source>
</reference>
<feature type="region of interest" description="Disordered" evidence="1">
    <location>
        <begin position="538"/>
        <end position="558"/>
    </location>
</feature>
<evidence type="ECO:0000256" key="2">
    <source>
        <dbReference type="SAM" id="Phobius"/>
    </source>
</evidence>